<accession>A0A0A9HDN9</accession>
<proteinExistence type="predicted"/>
<organism evidence="1">
    <name type="scientific">Arundo donax</name>
    <name type="common">Giant reed</name>
    <name type="synonym">Donax arundinaceus</name>
    <dbReference type="NCBI Taxonomy" id="35708"/>
    <lineage>
        <taxon>Eukaryota</taxon>
        <taxon>Viridiplantae</taxon>
        <taxon>Streptophyta</taxon>
        <taxon>Embryophyta</taxon>
        <taxon>Tracheophyta</taxon>
        <taxon>Spermatophyta</taxon>
        <taxon>Magnoliopsida</taxon>
        <taxon>Liliopsida</taxon>
        <taxon>Poales</taxon>
        <taxon>Poaceae</taxon>
        <taxon>PACMAD clade</taxon>
        <taxon>Arundinoideae</taxon>
        <taxon>Arundineae</taxon>
        <taxon>Arundo</taxon>
    </lineage>
</organism>
<name>A0A0A9HDN9_ARUDO</name>
<dbReference type="AlphaFoldDB" id="A0A0A9HDN9"/>
<reference evidence="1" key="2">
    <citation type="journal article" date="2015" name="Data Brief">
        <title>Shoot transcriptome of the giant reed, Arundo donax.</title>
        <authorList>
            <person name="Barrero R.A."/>
            <person name="Guerrero F.D."/>
            <person name="Moolhuijzen P."/>
            <person name="Goolsby J.A."/>
            <person name="Tidwell J."/>
            <person name="Bellgard S.E."/>
            <person name="Bellgard M.I."/>
        </authorList>
    </citation>
    <scope>NUCLEOTIDE SEQUENCE</scope>
    <source>
        <tissue evidence="1">Shoot tissue taken approximately 20 cm above the soil surface</tissue>
    </source>
</reference>
<sequence>MCIRWECKETIHATYLKLKEHRVVSGSHDDSAAHEALLRLTVCSTVLAPAVSSLARTPCTSSELPISCIRCRPPTR</sequence>
<protein>
    <submittedName>
        <fullName evidence="1">Uncharacterized protein</fullName>
    </submittedName>
</protein>
<evidence type="ECO:0000313" key="1">
    <source>
        <dbReference type="EMBL" id="JAE35290.1"/>
    </source>
</evidence>
<reference evidence="1" key="1">
    <citation type="submission" date="2014-09" db="EMBL/GenBank/DDBJ databases">
        <authorList>
            <person name="Magalhaes I.L.F."/>
            <person name="Oliveira U."/>
            <person name="Santos F.R."/>
            <person name="Vidigal T.H.D.A."/>
            <person name="Brescovit A.D."/>
            <person name="Santos A.J."/>
        </authorList>
    </citation>
    <scope>NUCLEOTIDE SEQUENCE</scope>
    <source>
        <tissue evidence="1">Shoot tissue taken approximately 20 cm above the soil surface</tissue>
    </source>
</reference>
<dbReference type="EMBL" id="GBRH01162606">
    <property type="protein sequence ID" value="JAE35290.1"/>
    <property type="molecule type" value="Transcribed_RNA"/>
</dbReference>